<comment type="caution">
    <text evidence="5">The sequence shown here is derived from an EMBL/GenBank/DDBJ whole genome shotgun (WGS) entry which is preliminary data.</text>
</comment>
<keyword evidence="6" id="KW-1185">Reference proteome</keyword>
<reference evidence="6" key="1">
    <citation type="journal article" date="2019" name="Int. J. Syst. Evol. Microbiol.">
        <title>The Global Catalogue of Microorganisms (GCM) 10K type strain sequencing project: providing services to taxonomists for standard genome sequencing and annotation.</title>
        <authorList>
            <consortium name="The Broad Institute Genomics Platform"/>
            <consortium name="The Broad Institute Genome Sequencing Center for Infectious Disease"/>
            <person name="Wu L."/>
            <person name="Ma J."/>
        </authorList>
    </citation>
    <scope>NUCLEOTIDE SEQUENCE [LARGE SCALE GENOMIC DNA]</scope>
    <source>
        <strain evidence="6">CGMCC 1.15043</strain>
    </source>
</reference>
<proteinExistence type="inferred from homology"/>
<evidence type="ECO:0000313" key="6">
    <source>
        <dbReference type="Proteomes" id="UP000615455"/>
    </source>
</evidence>
<dbReference type="EMBL" id="BMHE01000003">
    <property type="protein sequence ID" value="GGI45029.1"/>
    <property type="molecule type" value="Genomic_DNA"/>
</dbReference>
<dbReference type="InterPro" id="IPR051448">
    <property type="entry name" value="CdaR-like_regulators"/>
</dbReference>
<name>A0ABQ2BQ81_9BACL</name>
<dbReference type="RefSeq" id="WP_189008434.1">
    <property type="nucleotide sequence ID" value="NZ_BMHE01000003.1"/>
</dbReference>
<dbReference type="Pfam" id="PF07905">
    <property type="entry name" value="PucR"/>
    <property type="match status" value="1"/>
</dbReference>
<dbReference type="InterPro" id="IPR025736">
    <property type="entry name" value="PucR_C-HTH_dom"/>
</dbReference>
<organism evidence="5 6">
    <name type="scientific">Paenibacillus marchantiophytorum</name>
    <dbReference type="NCBI Taxonomy" id="1619310"/>
    <lineage>
        <taxon>Bacteria</taxon>
        <taxon>Bacillati</taxon>
        <taxon>Bacillota</taxon>
        <taxon>Bacilli</taxon>
        <taxon>Bacillales</taxon>
        <taxon>Paenibacillaceae</taxon>
        <taxon>Paenibacillus</taxon>
    </lineage>
</organism>
<evidence type="ECO:0000313" key="5">
    <source>
        <dbReference type="EMBL" id="GGI45029.1"/>
    </source>
</evidence>
<evidence type="ECO:0000256" key="1">
    <source>
        <dbReference type="ARBA" id="ARBA00006754"/>
    </source>
</evidence>
<dbReference type="Gene3D" id="1.10.10.2840">
    <property type="entry name" value="PucR C-terminal helix-turn-helix domain"/>
    <property type="match status" value="1"/>
</dbReference>
<accession>A0ABQ2BQ81</accession>
<evidence type="ECO:0000259" key="4">
    <source>
        <dbReference type="Pfam" id="PF17853"/>
    </source>
</evidence>
<dbReference type="Pfam" id="PF17853">
    <property type="entry name" value="GGDEF_2"/>
    <property type="match status" value="1"/>
</dbReference>
<evidence type="ECO:0000259" key="3">
    <source>
        <dbReference type="Pfam" id="PF13556"/>
    </source>
</evidence>
<protein>
    <submittedName>
        <fullName evidence="5">Transcriptional regulator</fullName>
    </submittedName>
</protein>
<dbReference type="PANTHER" id="PTHR33744:SF1">
    <property type="entry name" value="DNA-BINDING TRANSCRIPTIONAL ACTIVATOR ADER"/>
    <property type="match status" value="1"/>
</dbReference>
<dbReference type="InterPro" id="IPR012914">
    <property type="entry name" value="PucR_dom"/>
</dbReference>
<dbReference type="InterPro" id="IPR042070">
    <property type="entry name" value="PucR_C-HTH_sf"/>
</dbReference>
<feature type="domain" description="CdaR GGDEF-like" evidence="4">
    <location>
        <begin position="264"/>
        <end position="396"/>
    </location>
</feature>
<gene>
    <name evidence="5" type="ORF">GCM10008018_10050</name>
</gene>
<dbReference type="Pfam" id="PF13556">
    <property type="entry name" value="HTH_30"/>
    <property type="match status" value="1"/>
</dbReference>
<evidence type="ECO:0000259" key="2">
    <source>
        <dbReference type="Pfam" id="PF07905"/>
    </source>
</evidence>
<dbReference type="PANTHER" id="PTHR33744">
    <property type="entry name" value="CARBOHYDRATE DIACID REGULATOR"/>
    <property type="match status" value="1"/>
</dbReference>
<feature type="domain" description="PucR C-terminal helix-turn-helix" evidence="3">
    <location>
        <begin position="449"/>
        <end position="506"/>
    </location>
</feature>
<sequence length="516" mass="59294">MENTPFTVQHLLQMPLFRDAKIIGGQAGVTNEIYYIDSMEMPDLTGWLRPNELILTTGYSFRHEPTMLCGLLDEMHRVGGSAVGIKTRRFLQEVPEEAIYKSNLYNIPLFDIPLEVPFMDMTRSILDQILQRQAYMLRELREVNQQFTNLVLNRRTTELVILIGQLLQCEAAVVNSQGEIESGTINFAKANIAEKHDVRVGSRKFGYLAITRKLGEQDHFEISCLEHAITVLALEFTIRQSQQLHLEREQEAFLVELLSGSNHQEELLNYRAKRLGIPLGSFPYVIVMKNSSSVAMDNEKINNLNHWLLREINNPGSFARKGVEINGQLLILCHLAQKDIDNQRKETEQFVRDLLTKANHYGFNEDIRFVCGVGSFRERISGIADSCREAQKALTIGEISLPKQTVVHIKDVLVEQLLMDTSDHHVLNVLYEEFIAPLEGYDQEFGANLLITLEAYLRLGSNTKQVAEELFIHRNSVLYRLERIREILQKELNDAEVHLRLVLAIRFWKLKRVRGK</sequence>
<comment type="similarity">
    <text evidence="1">Belongs to the CdaR family.</text>
</comment>
<feature type="domain" description="Purine catabolism PurC-like" evidence="2">
    <location>
        <begin position="11"/>
        <end position="129"/>
    </location>
</feature>
<dbReference type="InterPro" id="IPR041522">
    <property type="entry name" value="CdaR_GGDEF"/>
</dbReference>
<dbReference type="Proteomes" id="UP000615455">
    <property type="component" value="Unassembled WGS sequence"/>
</dbReference>